<comment type="caution">
    <text evidence="1">The sequence shown here is derived from an EMBL/GenBank/DDBJ whole genome shotgun (WGS) entry which is preliminary data.</text>
</comment>
<organism evidence="1 2">
    <name type="scientific">Psittacicella gerlachiana</name>
    <dbReference type="NCBI Taxonomy" id="2028574"/>
    <lineage>
        <taxon>Bacteria</taxon>
        <taxon>Pseudomonadati</taxon>
        <taxon>Pseudomonadota</taxon>
        <taxon>Gammaproteobacteria</taxon>
        <taxon>Pasteurellales</taxon>
        <taxon>Psittacicellaceae</taxon>
        <taxon>Psittacicella</taxon>
    </lineage>
</organism>
<dbReference type="OrthoDB" id="5676801at2"/>
<proteinExistence type="predicted"/>
<dbReference type="RefSeq" id="WP_119534999.1">
    <property type="nucleotide sequence ID" value="NZ_NRJF01000170.1"/>
</dbReference>
<evidence type="ECO:0000313" key="1">
    <source>
        <dbReference type="EMBL" id="RIY34280.1"/>
    </source>
</evidence>
<dbReference type="EMBL" id="NRJF01000170">
    <property type="protein sequence ID" value="RIY34280.1"/>
    <property type="molecule type" value="Genomic_DNA"/>
</dbReference>
<name>A0A3A1YAP3_9GAMM</name>
<protein>
    <submittedName>
        <fullName evidence="1">Uncharacterized protein</fullName>
    </submittedName>
</protein>
<gene>
    <name evidence="1" type="ORF">CKF59_05720</name>
</gene>
<accession>A0A3A1YAP3</accession>
<evidence type="ECO:0000313" key="2">
    <source>
        <dbReference type="Proteomes" id="UP000265964"/>
    </source>
</evidence>
<sequence>MLYIVFIGVTVFVVIGHKLFTFNHQQYVEKQDLPCPELAQEHDYLLARLHGDGKTSDAYVGAELPQYQEPTDIKYLHPNSERLLVCLQSGRRYRLPWLEISRIYYLQERKSPFFHLVITTKEGDRFVCKNLSRLDIQDFVQNLEIFIVKVKDKMRDFAFVSKNCQFKAQRTISYYQEIIILKTKLQAELATKKVPADFLIQNSNVTFEDIKYKPHLRS</sequence>
<keyword evidence="2" id="KW-1185">Reference proteome</keyword>
<reference evidence="1 2" key="1">
    <citation type="submission" date="2017-08" db="EMBL/GenBank/DDBJ databases">
        <title>Reclassification of Bisgaard taxon 37 and 44.</title>
        <authorList>
            <person name="Christensen H."/>
        </authorList>
    </citation>
    <scope>NUCLEOTIDE SEQUENCE [LARGE SCALE GENOMIC DNA]</scope>
    <source>
        <strain evidence="1 2">EEAB3T1</strain>
    </source>
</reference>
<dbReference type="AlphaFoldDB" id="A0A3A1YAP3"/>
<dbReference type="Proteomes" id="UP000265964">
    <property type="component" value="Unassembled WGS sequence"/>
</dbReference>